<evidence type="ECO:0000256" key="8">
    <source>
        <dbReference type="ARBA" id="ARBA00022691"/>
    </source>
</evidence>
<proteinExistence type="predicted"/>
<feature type="compositionally biased region" description="Basic and acidic residues" evidence="16">
    <location>
        <begin position="1306"/>
        <end position="1316"/>
    </location>
</feature>
<evidence type="ECO:0000256" key="16">
    <source>
        <dbReference type="SAM" id="MobiDB-lite"/>
    </source>
</evidence>
<evidence type="ECO:0000256" key="9">
    <source>
        <dbReference type="ARBA" id="ARBA00022853"/>
    </source>
</evidence>
<dbReference type="InterPro" id="IPR046341">
    <property type="entry name" value="SET_dom_sf"/>
</dbReference>
<feature type="compositionally biased region" description="Acidic residues" evidence="16">
    <location>
        <begin position="1061"/>
        <end position="1080"/>
    </location>
</feature>
<feature type="compositionally biased region" description="Basic and acidic residues" evidence="16">
    <location>
        <begin position="1683"/>
        <end position="1704"/>
    </location>
</feature>
<comment type="catalytic activity">
    <reaction evidence="13">
        <text>N(6)-methyl-L-lysyl(20)-[histone H4] + S-adenosyl-L-methionine = N(6),N(6)-dimethyl-L-lysyl(20)-[histone H4] + S-adenosyl-L-homocysteine + H(+)</text>
        <dbReference type="Rhea" id="RHEA:60348"/>
        <dbReference type="Rhea" id="RHEA-COMP:15555"/>
        <dbReference type="Rhea" id="RHEA-COMP:15556"/>
        <dbReference type="ChEBI" id="CHEBI:15378"/>
        <dbReference type="ChEBI" id="CHEBI:57856"/>
        <dbReference type="ChEBI" id="CHEBI:59789"/>
        <dbReference type="ChEBI" id="CHEBI:61929"/>
        <dbReference type="ChEBI" id="CHEBI:61976"/>
        <dbReference type="EC" id="2.1.1.362"/>
    </reaction>
</comment>
<sequence length="2343" mass="254782">RRIEAEPTEIEEHRRDWREKGDEDISRKRKGSVFVTARLPLGKFRQCGDRAGGPAQATGSGAAGGGGISDGCGSNPSPPSAEERSCGGDSSRIKAMVVSSSGHGGGGGGGGGNSGSNSTTSGGHHAGGGSGSTRSNSQRLALAAPGTGMTPKELSDNDDLATGLVLDTILGFQTHKMSLKYRPLKADKDEIKTIIEEFIRTQNYSKCYQQLLAGSWMPRSVLNKNKLALKRLETHIYLYLRVFDQHSGFVIEPCYRYSLEGQKGAKICSTRRWLRHEKIVCLVGCIAELSEREEAMLLHPGRNDFSVMYSCRKNCAQLWLGPAAYINHDCRANCKFVPTGRDTACIEVLRDIEVGEEITCFYGEDFFGDNNCYCECETCERRGTGAFMARAAEAFAARGLFGNGTEADRTLLGVNGAVNSLINDGTGAVRLADAVGTIATGGVGVNGIPAGSTVRYRLRETDNRLNRMKSKGMGLSATMYGSVASAAAVREVIGKVTGLGREPPLGLTMKELREKGMTKYDAEMLLAQQKHHQPHSYCPGAGATISNTRNNTNNSSSTITTASTTSTTNSSSSSGTSSSTRTNTTANDSLKTDELRENVAIAEVRSTSDAQLKRAKRGSTVTKSSTMAKQKANLLRNSAEQRSNRARRHSSHASLTADATQESQMKQREESIRERRKSCELPSTATVETIVADDYDYYDGAYSQLDNLLTLDALDDERAMAVYKLAYQPQYNSPKRLENGRKRNLRETGQQRRQRKRSTDEFSPSLVADSIEPDDVSPRVTRGMLRQREDCGSRGSSAGGGANIDLRVPVATTPAVPATTAEVKVSRPKTKSIPVSTSSSDSSNGIVTRRMSRSLGLLSSSAGSATDCGEHDVRDIVTTLSATAPIPPLAVATSPSFGTRIVTRRMSRRKSGLVGGGEENDTVGSLAAITLANNSSNRGNRRKQHLQKRNVKEEDKEVGGRREAEKEEKNDDHPSEDYWMRKHKKKADHTSTTSEAFVMLKSSKRHFAKPRQRKTSETVAYAGAAVTNANHTEGADKRNGIHGARANLASGWKNDKNEQQENNDDGGDDENDEDDEDDLCLSEIIRSARNDTVTSSSDSNSNGQQRDRRNLSARVGDPQRHQKQVTTRIVGAAEKEAKCAPGASQRGNFEGGHYLQQTQPVLSAENHALIELTSSAPSNPPGSNIPSPQRPKQQWPTVPDSVLSTPERRVKLTLRMKRSPVIDEIIESGHSICENHGTNPCSFPREYEILRTEGIGRELGSDSEEEHACERRGRPRKKRRLRLDEQETEQNGQLQHQQKAAVMEVNEERVERKREDLAEDEEDLTSYSSSCSSRMSQKHSKRHKASKEARRLRKLEKRERRRQLSCSSNLSSVTAYSQGGWPSSDDGPVGVHESDQSSFVLSSSLMTAHRAADSTIAPLPFPQDSGNKKPGVAPVGLFNNSKQCTLTSLQSGPMMVPPQWCIGSVSPPRHNPPKPAKRLRLILRNETHTRDIPPTVAAMIQKTDLPAVETQQLESSQIQSSGAIRGRRHSTHASILQCPPSDSRKLTANRNTTTNINSFCSENATDNDGPEGSLRQFPNQPIIDNHSPSRSTSLRTMDQQYEAVAPSEGGGNLKQSEPVSAALFQNSLGPLAYQQRPSMDPPAGRMATTSTKRFSTAHAKRDREAAAKAAQQVKPDLLLPEVTKPRIEKAQQDENVTRQPEPSKIRSRRHSTHGNIPTSASSESDSDESEGQIKGNEQQDSLNDKQDANVQQRNVRRRSCGVASVSTLTMNDDVSTHNDINSAVERNVSTQANLHHSIMPPAKGLEPVVSSAHVSASRNAILISKRTLSKRRITLDEARQLVHAWKMKLDQRNTMGDNGDAKASFSNSDPLRTGEEQENRSEAIICNTPGVIVCHVTDRRDSSGGDSGVVAPVISSPSQPESSCTLTPIVDGTAVRSSNYAVENTSVCSGSAALVNLGVISSTSLQTMPLPAMLKQVIEQGLSFTANVKVNLPVLHENRSQVKQSHMITTSGSSNSGDVSTSRPIADNITTYLNQFQHLAKQPALAIQGNGHSPSVDVSVVAPNHGNASQCIRHTPPSETTVPALEVRPKMRSTLPEELIGRILGALVHQQHPILVPYIHLLQPAYQSVWQNGGTLADTAHNGGDLCNILAIVQLEAQQTNSERSAAEVAAAAQDEMIEQIFLRLIRQQHPVLRPYFGLLHPYHQNLWRNGGQRAVATDSRLKPESHNSSLSVHQGDNTGAIIISDDDDDDQGDLVARGGAGAREGTESSMQEDGRMYSGGRNLLNGSTLHPSKDKEGEQQLSVKDGIESPSAMASTLPNGEMRSRILLTKANNRPIPDAHYQ</sequence>
<keyword evidence="7" id="KW-0808">Transferase</keyword>
<feature type="compositionally biased region" description="Polar residues" evidence="16">
    <location>
        <begin position="1364"/>
        <end position="1381"/>
    </location>
</feature>
<feature type="region of interest" description="Disordered" evidence="16">
    <location>
        <begin position="1173"/>
        <end position="1204"/>
    </location>
</feature>
<dbReference type="CDD" id="cd19186">
    <property type="entry name" value="SET_Suv4-20"/>
    <property type="match status" value="1"/>
</dbReference>
<dbReference type="GO" id="GO:0005694">
    <property type="term" value="C:chromosome"/>
    <property type="evidence" value="ECO:0007669"/>
    <property type="project" value="UniProtKB-SubCell"/>
</dbReference>
<dbReference type="EC" id="2.1.1.362" evidence="3"/>
<evidence type="ECO:0000256" key="6">
    <source>
        <dbReference type="ARBA" id="ARBA00022603"/>
    </source>
</evidence>
<evidence type="ECO:0000256" key="11">
    <source>
        <dbReference type="ARBA" id="ARBA00023163"/>
    </source>
</evidence>
<protein>
    <recommendedName>
        <fullName evidence="15">Histone-lysine N-methyltransferase Suv4-20</fullName>
        <ecNumber evidence="3">2.1.1.362</ecNumber>
    </recommendedName>
</protein>
<keyword evidence="5" id="KW-0678">Repressor</keyword>
<evidence type="ECO:0000256" key="15">
    <source>
        <dbReference type="ARBA" id="ARBA00071597"/>
    </source>
</evidence>
<feature type="compositionally biased region" description="Polar residues" evidence="16">
    <location>
        <begin position="1289"/>
        <end position="1298"/>
    </location>
</feature>
<feature type="compositionally biased region" description="Basic residues" evidence="16">
    <location>
        <begin position="1336"/>
        <end position="1363"/>
    </location>
</feature>
<keyword evidence="6" id="KW-0489">Methyltransferase</keyword>
<feature type="region of interest" description="Disordered" evidence="16">
    <location>
        <begin position="1632"/>
        <end position="1760"/>
    </location>
</feature>
<dbReference type="PANTHER" id="PTHR12977">
    <property type="entry name" value="SUPPRESSOR OF VARIEGATION 4-20-RELATED"/>
    <property type="match status" value="1"/>
</dbReference>
<keyword evidence="8" id="KW-0949">S-adenosyl-L-methionine</keyword>
<feature type="compositionally biased region" description="Basic and acidic residues" evidence="16">
    <location>
        <begin position="1256"/>
        <end position="1272"/>
    </location>
</feature>
<dbReference type="InterPro" id="IPR001214">
    <property type="entry name" value="SET_dom"/>
</dbReference>
<dbReference type="InterPro" id="IPR025790">
    <property type="entry name" value="Suv4-20_animal"/>
</dbReference>
<organism evidence="17 18">
    <name type="scientific">Anopheles albimanus</name>
    <name type="common">New world malaria mosquito</name>
    <dbReference type="NCBI Taxonomy" id="7167"/>
    <lineage>
        <taxon>Eukaryota</taxon>
        <taxon>Metazoa</taxon>
        <taxon>Ecdysozoa</taxon>
        <taxon>Arthropoda</taxon>
        <taxon>Hexapoda</taxon>
        <taxon>Insecta</taxon>
        <taxon>Pterygota</taxon>
        <taxon>Neoptera</taxon>
        <taxon>Endopterygota</taxon>
        <taxon>Diptera</taxon>
        <taxon>Nematocera</taxon>
        <taxon>Culicoidea</taxon>
        <taxon>Culicidae</taxon>
        <taxon>Anophelinae</taxon>
        <taxon>Anopheles</taxon>
    </lineage>
</organism>
<keyword evidence="9" id="KW-0156">Chromatin regulator</keyword>
<feature type="compositionally biased region" description="Basic and acidic residues" evidence="16">
    <location>
        <begin position="950"/>
        <end position="980"/>
    </location>
</feature>
<dbReference type="FunFam" id="1.10.10.1700:FF:000001">
    <property type="entry name" value="Histone-lysine N-methyltransferase"/>
    <property type="match status" value="1"/>
</dbReference>
<dbReference type="GO" id="GO:0005634">
    <property type="term" value="C:nucleus"/>
    <property type="evidence" value="ECO:0007669"/>
    <property type="project" value="UniProtKB-SubCell"/>
</dbReference>
<evidence type="ECO:0000256" key="12">
    <source>
        <dbReference type="ARBA" id="ARBA00023242"/>
    </source>
</evidence>
<name>A0A182FML7_ANOAL</name>
<reference evidence="17" key="2">
    <citation type="submission" date="2022-08" db="UniProtKB">
        <authorList>
            <consortium name="EnsemblMetazoa"/>
        </authorList>
    </citation>
    <scope>IDENTIFICATION</scope>
    <source>
        <strain evidence="17">STECLA/ALBI9_A</strain>
    </source>
</reference>
<feature type="compositionally biased region" description="Polar residues" evidence="16">
    <location>
        <begin position="1586"/>
        <end position="1595"/>
    </location>
</feature>
<dbReference type="InterPro" id="IPR044426">
    <property type="entry name" value="Suv4-20_SET"/>
</dbReference>
<feature type="region of interest" description="Disordered" evidence="16">
    <location>
        <begin position="1"/>
        <end position="136"/>
    </location>
</feature>
<feature type="compositionally biased region" description="Basic and acidic residues" evidence="16">
    <location>
        <begin position="665"/>
        <end position="679"/>
    </location>
</feature>
<feature type="region of interest" description="Disordered" evidence="16">
    <location>
        <begin position="785"/>
        <end position="804"/>
    </location>
</feature>
<feature type="region of interest" description="Disordered" evidence="16">
    <location>
        <begin position="1256"/>
        <end position="1395"/>
    </location>
</feature>
<dbReference type="FunFam" id="2.170.270.10:FF:000006">
    <property type="entry name" value="Histone-lysine N-methyltransferase"/>
    <property type="match status" value="1"/>
</dbReference>
<dbReference type="Pfam" id="PF00856">
    <property type="entry name" value="SET"/>
    <property type="match status" value="1"/>
</dbReference>
<dbReference type="VEuPathDB" id="VectorBase:AALB007777"/>
<feature type="compositionally biased region" description="Low complexity" evidence="16">
    <location>
        <begin position="1090"/>
        <end position="1102"/>
    </location>
</feature>
<keyword evidence="12" id="KW-0539">Nucleus</keyword>
<feature type="compositionally biased region" description="Gly residues" evidence="16">
    <location>
        <begin position="61"/>
        <end position="70"/>
    </location>
</feature>
<evidence type="ECO:0000313" key="17">
    <source>
        <dbReference type="EnsemblMetazoa" id="AALB007777-PA"/>
    </source>
</evidence>
<reference evidence="17 18" key="1">
    <citation type="journal article" date="2017" name="G3 (Bethesda)">
        <title>The Physical Genome Mapping of Anopheles albimanus Corrected Scaffold Misassemblies and Identified Interarm Rearrangements in Genus Anopheles.</title>
        <authorList>
            <person name="Artemov G.N."/>
            <person name="Peery A.N."/>
            <person name="Jiang X."/>
            <person name="Tu Z."/>
            <person name="Stegniy V.N."/>
            <person name="Sharakhova M.V."/>
            <person name="Sharakhov I.V."/>
        </authorList>
    </citation>
    <scope>NUCLEOTIDE SEQUENCE [LARGE SCALE GENOMIC DNA]</scope>
    <source>
        <strain evidence="17 18">ALBI9_A</strain>
    </source>
</reference>
<dbReference type="STRING" id="7167.A0A182FML7"/>
<keyword evidence="18" id="KW-1185">Reference proteome</keyword>
<feature type="region of interest" description="Disordered" evidence="16">
    <location>
        <begin position="531"/>
        <end position="594"/>
    </location>
</feature>
<feature type="compositionally biased region" description="Low complexity" evidence="16">
    <location>
        <begin position="1174"/>
        <end position="1187"/>
    </location>
</feature>
<feature type="region of interest" description="Disordered" evidence="16">
    <location>
        <begin position="1853"/>
        <end position="1879"/>
    </location>
</feature>
<dbReference type="InterPro" id="IPR039977">
    <property type="entry name" value="Suv4-20/Set9"/>
</dbReference>
<keyword evidence="10" id="KW-0805">Transcription regulation</keyword>
<evidence type="ECO:0000256" key="3">
    <source>
        <dbReference type="ARBA" id="ARBA00012188"/>
    </source>
</evidence>
<feature type="region of interest" description="Disordered" evidence="16">
    <location>
        <begin position="1563"/>
        <end position="1595"/>
    </location>
</feature>
<dbReference type="EnsemblMetazoa" id="AALB007777-RA">
    <property type="protein sequence ID" value="AALB007777-PA"/>
    <property type="gene ID" value="AALB007777"/>
</dbReference>
<feature type="region of interest" description="Disordered" evidence="16">
    <location>
        <begin position="819"/>
        <end position="847"/>
    </location>
</feature>
<evidence type="ECO:0000256" key="13">
    <source>
        <dbReference type="ARBA" id="ARBA00051837"/>
    </source>
</evidence>
<dbReference type="Gene3D" id="1.10.10.1700">
    <property type="entry name" value="Histone-lysine N-methyltransferase"/>
    <property type="match status" value="1"/>
</dbReference>
<feature type="region of interest" description="Disordered" evidence="16">
    <location>
        <begin position="2218"/>
        <end position="2323"/>
    </location>
</feature>
<comment type="subcellular location">
    <subcellularLocation>
        <location evidence="2">Chromosome</location>
    </subcellularLocation>
    <subcellularLocation>
        <location evidence="1">Nucleus</location>
    </subcellularLocation>
</comment>
<evidence type="ECO:0000256" key="7">
    <source>
        <dbReference type="ARBA" id="ARBA00022679"/>
    </source>
</evidence>
<evidence type="ECO:0000256" key="1">
    <source>
        <dbReference type="ARBA" id="ARBA00004123"/>
    </source>
</evidence>
<feature type="region of interest" description="Disordered" evidence="16">
    <location>
        <begin position="931"/>
        <end position="993"/>
    </location>
</feature>
<evidence type="ECO:0000256" key="4">
    <source>
        <dbReference type="ARBA" id="ARBA00022454"/>
    </source>
</evidence>
<feature type="compositionally biased region" description="Basic and acidic residues" evidence="16">
    <location>
        <begin position="735"/>
        <end position="750"/>
    </location>
</feature>
<dbReference type="PROSITE" id="PS51570">
    <property type="entry name" value="SAM_MT43_SUVAR420_2"/>
    <property type="match status" value="1"/>
</dbReference>
<feature type="compositionally biased region" description="Low complexity" evidence="16">
    <location>
        <begin position="832"/>
        <end position="843"/>
    </location>
</feature>
<dbReference type="Proteomes" id="UP000069272">
    <property type="component" value="Chromosome X"/>
</dbReference>
<dbReference type="SUPFAM" id="SSF82199">
    <property type="entry name" value="SET domain"/>
    <property type="match status" value="1"/>
</dbReference>
<feature type="compositionally biased region" description="Low complexity" evidence="16">
    <location>
        <begin position="544"/>
        <end position="587"/>
    </location>
</feature>
<evidence type="ECO:0000256" key="14">
    <source>
        <dbReference type="ARBA" id="ARBA00052814"/>
    </source>
</evidence>
<dbReference type="Gene3D" id="2.170.270.10">
    <property type="entry name" value="SET domain"/>
    <property type="match status" value="1"/>
</dbReference>
<evidence type="ECO:0000256" key="5">
    <source>
        <dbReference type="ARBA" id="ARBA00022491"/>
    </source>
</evidence>
<dbReference type="PANTHER" id="PTHR12977:SF4">
    <property type="entry name" value="HISTONE-LYSINE N-METHYLTRANSFERASE KMT5B"/>
    <property type="match status" value="1"/>
</dbReference>
<dbReference type="VEuPathDB" id="VectorBase:AALB20_033184"/>
<accession>A0A182FML7</accession>
<feature type="compositionally biased region" description="Basic residues" evidence="16">
    <location>
        <begin position="939"/>
        <end position="949"/>
    </location>
</feature>
<dbReference type="GO" id="GO:0032259">
    <property type="term" value="P:methylation"/>
    <property type="evidence" value="ECO:0007669"/>
    <property type="project" value="UniProtKB-KW"/>
</dbReference>
<evidence type="ECO:0000256" key="10">
    <source>
        <dbReference type="ARBA" id="ARBA00023015"/>
    </source>
</evidence>
<feature type="compositionally biased region" description="Basic and acidic residues" evidence="16">
    <location>
        <begin position="1"/>
        <end position="26"/>
    </location>
</feature>
<dbReference type="GO" id="GO:0140941">
    <property type="term" value="F:histone H4K20me methyltransferase activity"/>
    <property type="evidence" value="ECO:0007669"/>
    <property type="project" value="UniProtKB-EC"/>
</dbReference>
<feature type="compositionally biased region" description="Gly residues" evidence="16">
    <location>
        <begin position="102"/>
        <end position="114"/>
    </location>
</feature>
<feature type="region of interest" description="Disordered" evidence="16">
    <location>
        <begin position="733"/>
        <end position="780"/>
    </location>
</feature>
<dbReference type="PROSITE" id="PS50280">
    <property type="entry name" value="SET"/>
    <property type="match status" value="1"/>
</dbReference>
<evidence type="ECO:0000256" key="2">
    <source>
        <dbReference type="ARBA" id="ARBA00004286"/>
    </source>
</evidence>
<dbReference type="InterPro" id="IPR041938">
    <property type="entry name" value="Hist-Lys_N-MTase_N"/>
</dbReference>
<keyword evidence="4" id="KW-0158">Chromosome</keyword>
<evidence type="ECO:0000313" key="18">
    <source>
        <dbReference type="Proteomes" id="UP000069272"/>
    </source>
</evidence>
<feature type="region of interest" description="Disordered" evidence="16">
    <location>
        <begin position="608"/>
        <end position="681"/>
    </location>
</feature>
<feature type="compositionally biased region" description="Polar residues" evidence="16">
    <location>
        <begin position="619"/>
        <end position="628"/>
    </location>
</feature>
<comment type="catalytic activity">
    <reaction evidence="14">
        <text>N(6),N(6)-dimethyl-L-lysyl(20)-[histone H4] + S-adenosyl-L-methionine = N(6),N(6),N(6)-trimethyl-L-lysyl(20)-[histone H4] + S-adenosyl-L-homocysteine + H(+)</text>
        <dbReference type="Rhea" id="RHEA:61992"/>
        <dbReference type="Rhea" id="RHEA-COMP:15556"/>
        <dbReference type="Rhea" id="RHEA-COMP:15998"/>
        <dbReference type="ChEBI" id="CHEBI:15378"/>
        <dbReference type="ChEBI" id="CHEBI:57856"/>
        <dbReference type="ChEBI" id="CHEBI:59789"/>
        <dbReference type="ChEBI" id="CHEBI:61961"/>
        <dbReference type="ChEBI" id="CHEBI:61976"/>
    </reaction>
</comment>
<feature type="compositionally biased region" description="Low complexity" evidence="16">
    <location>
        <begin position="1325"/>
        <end position="1335"/>
    </location>
</feature>
<feature type="region of interest" description="Disordered" evidence="16">
    <location>
        <begin position="1048"/>
        <end position="1129"/>
    </location>
</feature>
<feature type="compositionally biased region" description="Polar residues" evidence="16">
    <location>
        <begin position="2227"/>
        <end position="2238"/>
    </location>
</feature>
<dbReference type="SMART" id="SM00317">
    <property type="entry name" value="SET"/>
    <property type="match status" value="1"/>
</dbReference>
<keyword evidence="11" id="KW-0804">Transcription</keyword>